<organism evidence="2 3">
    <name type="scientific">Trifolium pratense</name>
    <name type="common">Red clover</name>
    <dbReference type="NCBI Taxonomy" id="57577"/>
    <lineage>
        <taxon>Eukaryota</taxon>
        <taxon>Viridiplantae</taxon>
        <taxon>Streptophyta</taxon>
        <taxon>Embryophyta</taxon>
        <taxon>Tracheophyta</taxon>
        <taxon>Spermatophyta</taxon>
        <taxon>Magnoliopsida</taxon>
        <taxon>eudicotyledons</taxon>
        <taxon>Gunneridae</taxon>
        <taxon>Pentapetalae</taxon>
        <taxon>rosids</taxon>
        <taxon>fabids</taxon>
        <taxon>Fabales</taxon>
        <taxon>Fabaceae</taxon>
        <taxon>Papilionoideae</taxon>
        <taxon>50 kb inversion clade</taxon>
        <taxon>NPAAA clade</taxon>
        <taxon>Hologalegina</taxon>
        <taxon>IRL clade</taxon>
        <taxon>Trifolieae</taxon>
        <taxon>Trifolium</taxon>
    </lineage>
</organism>
<sequence length="69" mass="7238">MTPQEFQTYVHWPEDRPTFLGGGVTPDADAGNAGEAEDAGNDDDEEEGDGGSDASMAEEEEEDAGSDSE</sequence>
<dbReference type="Proteomes" id="UP000236291">
    <property type="component" value="Unassembled WGS sequence"/>
</dbReference>
<gene>
    <name evidence="2" type="ORF">L195_g060589</name>
</gene>
<protein>
    <submittedName>
        <fullName evidence="2">Uncharacterized protein</fullName>
    </submittedName>
</protein>
<reference evidence="2 3" key="2">
    <citation type="journal article" date="2017" name="Front. Plant Sci.">
        <title>Gene Classification and Mining of Molecular Markers Useful in Red Clover (Trifolium pratense) Breeding.</title>
        <authorList>
            <person name="Istvanek J."/>
            <person name="Dluhosova J."/>
            <person name="Dluhos P."/>
            <person name="Patkova L."/>
            <person name="Nedelnik J."/>
            <person name="Repkova J."/>
        </authorList>
    </citation>
    <scope>NUCLEOTIDE SEQUENCE [LARGE SCALE GENOMIC DNA]</scope>
    <source>
        <strain evidence="3">cv. Tatra</strain>
        <tissue evidence="2">Young leaves</tissue>
    </source>
</reference>
<feature type="region of interest" description="Disordered" evidence="1">
    <location>
        <begin position="1"/>
        <end position="69"/>
    </location>
</feature>
<accession>A0A2K3K4R8</accession>
<evidence type="ECO:0000313" key="3">
    <source>
        <dbReference type="Proteomes" id="UP000236291"/>
    </source>
</evidence>
<dbReference type="AlphaFoldDB" id="A0A2K3K4R8"/>
<evidence type="ECO:0000313" key="2">
    <source>
        <dbReference type="EMBL" id="PNX61275.1"/>
    </source>
</evidence>
<comment type="caution">
    <text evidence="2">The sequence shown here is derived from an EMBL/GenBank/DDBJ whole genome shotgun (WGS) entry which is preliminary data.</text>
</comment>
<feature type="compositionally biased region" description="Acidic residues" evidence="1">
    <location>
        <begin position="35"/>
        <end position="69"/>
    </location>
</feature>
<proteinExistence type="predicted"/>
<dbReference type="EMBL" id="ASHM01141016">
    <property type="protein sequence ID" value="PNX61275.1"/>
    <property type="molecule type" value="Genomic_DNA"/>
</dbReference>
<name>A0A2K3K4R8_TRIPR</name>
<evidence type="ECO:0000256" key="1">
    <source>
        <dbReference type="SAM" id="MobiDB-lite"/>
    </source>
</evidence>
<reference evidence="2 3" key="1">
    <citation type="journal article" date="2014" name="Am. J. Bot.">
        <title>Genome assembly and annotation for red clover (Trifolium pratense; Fabaceae).</title>
        <authorList>
            <person name="Istvanek J."/>
            <person name="Jaros M."/>
            <person name="Krenek A."/>
            <person name="Repkova J."/>
        </authorList>
    </citation>
    <scope>NUCLEOTIDE SEQUENCE [LARGE SCALE GENOMIC DNA]</scope>
    <source>
        <strain evidence="3">cv. Tatra</strain>
        <tissue evidence="2">Young leaves</tissue>
    </source>
</reference>